<proteinExistence type="predicted"/>
<organism evidence="1">
    <name type="scientific">Dichomitus squalens</name>
    <dbReference type="NCBI Taxonomy" id="114155"/>
    <lineage>
        <taxon>Eukaryota</taxon>
        <taxon>Fungi</taxon>
        <taxon>Dikarya</taxon>
        <taxon>Basidiomycota</taxon>
        <taxon>Agaricomycotina</taxon>
        <taxon>Agaricomycetes</taxon>
        <taxon>Polyporales</taxon>
        <taxon>Polyporaceae</taxon>
        <taxon>Dichomitus</taxon>
    </lineage>
</organism>
<protein>
    <submittedName>
        <fullName evidence="1">Uncharacterized protein</fullName>
    </submittedName>
</protein>
<dbReference type="AlphaFoldDB" id="A0A4Q9MVN4"/>
<evidence type="ECO:0000313" key="1">
    <source>
        <dbReference type="EMBL" id="TBU31467.1"/>
    </source>
</evidence>
<sequence length="185" mass="20277">MAPIELTPAVCDRLRDSIDYLVLVSRPIVRVDELDELEDRDICGFTARYRSKIVDGSGDVLQVVLPANVELGEGSAPLGSSLRAGSILHINQMLRLPHGREHIILIHSGEIVTENHELMMSDLEKSLLQALNETTSKELLVQKGLSREMVDNFFALLSQIEEVTREAAASRSPSVGPVGAMSPTH</sequence>
<accession>A0A4Q9MVN4</accession>
<dbReference type="Proteomes" id="UP000292957">
    <property type="component" value="Unassembled WGS sequence"/>
</dbReference>
<name>A0A4Q9MVN4_9APHY</name>
<dbReference type="EMBL" id="ML143399">
    <property type="protein sequence ID" value="TBU31467.1"/>
    <property type="molecule type" value="Genomic_DNA"/>
</dbReference>
<reference evidence="1" key="1">
    <citation type="submission" date="2019-01" db="EMBL/GenBank/DDBJ databases">
        <title>Draft genome sequences of three monokaryotic isolates of the white-rot basidiomycete fungus Dichomitus squalens.</title>
        <authorList>
            <consortium name="DOE Joint Genome Institute"/>
            <person name="Lopez S.C."/>
            <person name="Andreopoulos B."/>
            <person name="Pangilinan J."/>
            <person name="Lipzen A."/>
            <person name="Riley R."/>
            <person name="Ahrendt S."/>
            <person name="Ng V."/>
            <person name="Barry K."/>
            <person name="Daum C."/>
            <person name="Grigoriev I.V."/>
            <person name="Hilden K.S."/>
            <person name="Makela M.R."/>
            <person name="de Vries R.P."/>
        </authorList>
    </citation>
    <scope>NUCLEOTIDE SEQUENCE [LARGE SCALE GENOMIC DNA]</scope>
    <source>
        <strain evidence="1">OM18370.1</strain>
    </source>
</reference>
<gene>
    <name evidence="1" type="ORF">BD311DRAFT_804651</name>
</gene>